<dbReference type="Proteomes" id="UP001177003">
    <property type="component" value="Chromosome 0"/>
</dbReference>
<evidence type="ECO:0000313" key="3">
    <source>
        <dbReference type="Proteomes" id="UP001177003"/>
    </source>
</evidence>
<feature type="region of interest" description="Disordered" evidence="1">
    <location>
        <begin position="24"/>
        <end position="70"/>
    </location>
</feature>
<protein>
    <submittedName>
        <fullName evidence="2">Uncharacterized protein</fullName>
    </submittedName>
</protein>
<dbReference type="AlphaFoldDB" id="A0AA35UQY0"/>
<feature type="compositionally biased region" description="Basic and acidic residues" evidence="1">
    <location>
        <begin position="41"/>
        <end position="57"/>
    </location>
</feature>
<sequence>MATLMPTDAPRVHIGVQGGEKINVVMGTGSKPDMGGSGSSKVDDDAKPPPSTEEMKNKGKGVSLEPTVEEKNNVVEKEIEKQRKIQSILRQRANNPPGIDKGDTSKHFSYEYIEAQVLTGEMHDFEKIPKKSYPIENSDFPINKMMFMA</sequence>
<name>A0AA35UQY0_LACSI</name>
<gene>
    <name evidence="2" type="ORF">LSALG_LOCUS4031</name>
</gene>
<keyword evidence="3" id="KW-1185">Reference proteome</keyword>
<accession>A0AA35UQY0</accession>
<organism evidence="2 3">
    <name type="scientific">Lactuca saligna</name>
    <name type="common">Willowleaf lettuce</name>
    <dbReference type="NCBI Taxonomy" id="75948"/>
    <lineage>
        <taxon>Eukaryota</taxon>
        <taxon>Viridiplantae</taxon>
        <taxon>Streptophyta</taxon>
        <taxon>Embryophyta</taxon>
        <taxon>Tracheophyta</taxon>
        <taxon>Spermatophyta</taxon>
        <taxon>Magnoliopsida</taxon>
        <taxon>eudicotyledons</taxon>
        <taxon>Gunneridae</taxon>
        <taxon>Pentapetalae</taxon>
        <taxon>asterids</taxon>
        <taxon>campanulids</taxon>
        <taxon>Asterales</taxon>
        <taxon>Asteraceae</taxon>
        <taxon>Cichorioideae</taxon>
        <taxon>Cichorieae</taxon>
        <taxon>Lactucinae</taxon>
        <taxon>Lactuca</taxon>
    </lineage>
</organism>
<dbReference type="EMBL" id="OX465086">
    <property type="protein sequence ID" value="CAI9263336.1"/>
    <property type="molecule type" value="Genomic_DNA"/>
</dbReference>
<evidence type="ECO:0000313" key="2">
    <source>
        <dbReference type="EMBL" id="CAI9263336.1"/>
    </source>
</evidence>
<proteinExistence type="predicted"/>
<reference evidence="2" key="1">
    <citation type="submission" date="2023-04" db="EMBL/GenBank/DDBJ databases">
        <authorList>
            <person name="Vijverberg K."/>
            <person name="Xiong W."/>
            <person name="Schranz E."/>
        </authorList>
    </citation>
    <scope>NUCLEOTIDE SEQUENCE</scope>
</reference>
<evidence type="ECO:0000256" key="1">
    <source>
        <dbReference type="SAM" id="MobiDB-lite"/>
    </source>
</evidence>